<evidence type="ECO:0000256" key="5">
    <source>
        <dbReference type="ARBA" id="ARBA00067935"/>
    </source>
</evidence>
<dbReference type="FunFam" id="1.10.533.10:FF:000003">
    <property type="entry name" value="Caspase recruitment domain family, member 11"/>
    <property type="match status" value="1"/>
</dbReference>
<reference evidence="9" key="1">
    <citation type="submission" date="2018-10" db="EMBL/GenBank/DDBJ databases">
        <title>De novo assembly of a Great Dane genome.</title>
        <authorList>
            <person name="Kidd J.M."/>
            <person name="Pendleton A.L."/>
            <person name="Shen F."/>
            <person name="Emery S."/>
        </authorList>
    </citation>
    <scope>NUCLEOTIDE SEQUENCE [LARGE SCALE GENOMIC DNA]</scope>
    <source>
        <strain evidence="9">Great Dane</strain>
    </source>
</reference>
<reference evidence="9" key="2">
    <citation type="submission" date="2025-08" db="UniProtKB">
        <authorList>
            <consortium name="Ensembl"/>
        </authorList>
    </citation>
    <scope>IDENTIFICATION</scope>
</reference>
<dbReference type="FunFam" id="2.30.30.40:FF:000143">
    <property type="entry name" value="Caspase recruitment domain family member 10"/>
    <property type="match status" value="1"/>
</dbReference>
<dbReference type="CDD" id="cd08807">
    <property type="entry name" value="CARD_CARD10_CARMA3"/>
    <property type="match status" value="1"/>
</dbReference>
<feature type="compositionally biased region" description="Basic residues" evidence="7">
    <location>
        <begin position="252"/>
        <end position="268"/>
    </location>
</feature>
<dbReference type="SUPFAM" id="SSF47986">
    <property type="entry name" value="DEATH domain"/>
    <property type="match status" value="1"/>
</dbReference>
<evidence type="ECO:0000259" key="8">
    <source>
        <dbReference type="PROSITE" id="PS50209"/>
    </source>
</evidence>
<evidence type="ECO:0000256" key="7">
    <source>
        <dbReference type="SAM" id="MobiDB-lite"/>
    </source>
</evidence>
<name>A0A8C0S3U8_CANLF</name>
<feature type="coiled-coil region" evidence="6">
    <location>
        <begin position="541"/>
        <end position="592"/>
    </location>
</feature>
<dbReference type="Gene3D" id="3.40.50.300">
    <property type="entry name" value="P-loop containing nucleotide triphosphate hydrolases"/>
    <property type="match status" value="1"/>
</dbReference>
<feature type="region of interest" description="Disordered" evidence="7">
    <location>
        <begin position="208"/>
        <end position="424"/>
    </location>
</feature>
<feature type="region of interest" description="Disordered" evidence="7">
    <location>
        <begin position="1"/>
        <end position="26"/>
    </location>
</feature>
<dbReference type="Proteomes" id="UP000694542">
    <property type="component" value="Chromosome 10"/>
</dbReference>
<feature type="region of interest" description="Disordered" evidence="7">
    <location>
        <begin position="151"/>
        <end position="181"/>
    </location>
</feature>
<feature type="region of interest" description="Disordered" evidence="7">
    <location>
        <begin position="878"/>
        <end position="950"/>
    </location>
</feature>
<feature type="compositionally biased region" description="Low complexity" evidence="7">
    <location>
        <begin position="885"/>
        <end position="899"/>
    </location>
</feature>
<evidence type="ECO:0000256" key="6">
    <source>
        <dbReference type="SAM" id="Coils"/>
    </source>
</evidence>
<dbReference type="InterPro" id="IPR027417">
    <property type="entry name" value="P-loop_NTPase"/>
</dbReference>
<dbReference type="PROSITE" id="PS50209">
    <property type="entry name" value="CARD"/>
    <property type="match status" value="1"/>
</dbReference>
<comment type="function">
    <text evidence="3">Scaffold protein that plays an important role in mediating the activation of NF-kappa-B via BCL10 or EGFR.</text>
</comment>
<sequence>MTLLKGQGWDLAPPDPPSQQPPAAISNGQREIVSHVPVETGTDFIMVSDHEFPWGEGGVRTQLFSILLDLDHRTTPNHFWVHSASPPEERPPGNTGPLAPMFFNETLRRTGVNSGALTVQTPISEKVAPTPRFFVAHPGAALKLEGRCQSWRPTGGHRGPRGPASAHLPGAGGQRPAGLRTECPQECSQAGLPRVHWAAPSRAGKCFRPGKPLGGPGSCKRGSPRPTLHGHAAHGAERVRGVRGGAPARGGSARRRCARRAGGRRPRGRPAGGKVRGGAAGAACVARPAPPSRRPGRCGRAAGTPRGRGRERRRETGSGGRRAAGGPGGGRAGGRAGGWRGRTLGPGRAMWGGPASPGGRGHGGGARGAADTAPLRRRSRRPSADPGVRGGCGVRDPEDAAMPGGAEAAEAEEEAGAGSGSEAEEDALWERIEGVRHRLTRALNPAKLTPYLRQCRVIDEQDEEEVLSTYRFPCRVNRTGRLMDILRCRGKRGYEAFLEALEFYYPEHFTLLTGQEPAQRCSMILDEEGPEGLTQFLMTEVRRLREARKSQLQREQQLQARGRVLEEERAGLEQRLREQQQAQERCQRLREDWEAGSLELLRLKDENYMIAMRLAQLSEEKNSAVLRSRDLQLAVDQLKLKVSRLEEECSLLRRARGPLPGAEDKEKDKEPDNVDLVSELRAENQRLTASLQELQEGLQQEASRLGSPGSERILLDILEHDWREAQDSRQELCQKLHAVQGELQWAEELRDKYLQEMEDLRLKHRTLQKDCDLYKHRMATVLAQLEEIEKERDQAIQSRDRIQLQYSQSLIEKDQYRKQVRGLEAERDELLTMLTSLEGAKALLEAQLQRVQGGPCLKACTSSHSLCSNLSSTWSLSEFPPPLGGPEAAGEAAVMGGSEPHTSEEATDSEKEINRLSILPFPPSAGSILRRQREEDPAPPKRSFSSMSDITGSVTLKPWSPGLSSSSSSDSVWPLGKPDGLLARGCGLDLLNRSLAIRVSCRSPPGGPEPHDKGPDGLSFLGDSWSGAVVRRVLSGPGSARVEPREPRAEAAGLEGAGLEGEVQQRTLPWSQVSTLPFLMDFKACQSFHEALDAWTKGLSTEPFYIRANLTLPERADPHALCVKAQEILRLMDPAYKRRQEWLCTRVDPLTLRDLDRGTVPNYQRAQQLLEVQEKGLPSSRHRGSRSNLKKRALDQLRLVKPKHVGGSAGDPPEQLLLEPCSEPERSLKPYSLVRPLLVSALRPVVLLPECLAPRLIRNLLDLPNSRLDFQVCPAESLSGEEQCSSSAPGAPKAQPATPGLGSRLRAIQESVGKKHCLLELGARGVRELVQNEIYPIVIHVEVTEKNVREVRGLLGRPGCRDSELLRQCHRSEQVLWGLPCSWVQVPAHAWGHSEELAKVVRGRILQEQARLVWVERGSCIGGGGSSSEA</sequence>
<dbReference type="FunFam" id="3.40.50.300:FF:000867">
    <property type="entry name" value="Caspase recruitment domain family member 10"/>
    <property type="match status" value="1"/>
</dbReference>
<evidence type="ECO:0000256" key="3">
    <source>
        <dbReference type="ARBA" id="ARBA00056468"/>
    </source>
</evidence>
<feature type="compositionally biased region" description="Gly residues" evidence="7">
    <location>
        <begin position="270"/>
        <end position="280"/>
    </location>
</feature>
<feature type="compositionally biased region" description="Gly residues" evidence="7">
    <location>
        <begin position="317"/>
        <end position="340"/>
    </location>
</feature>
<feature type="coiled-coil region" evidence="6">
    <location>
        <begin position="628"/>
        <end position="704"/>
    </location>
</feature>
<dbReference type="GO" id="GO:0042981">
    <property type="term" value="P:regulation of apoptotic process"/>
    <property type="evidence" value="ECO:0007669"/>
    <property type="project" value="InterPro"/>
</dbReference>
<dbReference type="Gene3D" id="2.30.30.40">
    <property type="entry name" value="SH3 Domains"/>
    <property type="match status" value="1"/>
</dbReference>
<dbReference type="InterPro" id="IPR011029">
    <property type="entry name" value="DEATH-like_dom_sf"/>
</dbReference>
<accession>A0A8C0S3U8</accession>
<dbReference type="Pfam" id="PF00619">
    <property type="entry name" value="CARD"/>
    <property type="match status" value="1"/>
</dbReference>
<keyword evidence="1" id="KW-0597">Phosphoprotein</keyword>
<keyword evidence="2 6" id="KW-0175">Coiled coil</keyword>
<evidence type="ECO:0000313" key="9">
    <source>
        <dbReference type="Ensembl" id="ENSCAFP00040015484.1"/>
    </source>
</evidence>
<dbReference type="Gene3D" id="1.10.533.10">
    <property type="entry name" value="Death Domain, Fas"/>
    <property type="match status" value="1"/>
</dbReference>
<evidence type="ECO:0000313" key="10">
    <source>
        <dbReference type="Proteomes" id="UP000694542"/>
    </source>
</evidence>
<feature type="compositionally biased region" description="Gly residues" evidence="7">
    <location>
        <begin position="355"/>
        <end position="367"/>
    </location>
</feature>
<evidence type="ECO:0000256" key="1">
    <source>
        <dbReference type="ARBA" id="ARBA00022553"/>
    </source>
</evidence>
<feature type="coiled-coil region" evidence="6">
    <location>
        <begin position="743"/>
        <end position="840"/>
    </location>
</feature>
<evidence type="ECO:0000256" key="2">
    <source>
        <dbReference type="ARBA" id="ARBA00023054"/>
    </source>
</evidence>
<dbReference type="InterPro" id="IPR042140">
    <property type="entry name" value="CARD_CARD10"/>
</dbReference>
<proteinExistence type="predicted"/>
<comment type="subunit">
    <text evidence="4">CARD10 and BCL10 bind to each other by CARD-CARD interaction. They both participate in a complex with MALT1, where MALT1 binds to BCL10. Interacts with TMEM43; this interaction is essential for EGFR-mediated NF-kappa-B activation.</text>
</comment>
<dbReference type="PANTHER" id="PTHR14559">
    <property type="entry name" value="CASPASE RECRUITMENT DOMAIN FAMILY"/>
    <property type="match status" value="1"/>
</dbReference>
<dbReference type="InterPro" id="IPR001315">
    <property type="entry name" value="CARD"/>
</dbReference>
<evidence type="ECO:0000256" key="4">
    <source>
        <dbReference type="ARBA" id="ARBA00062203"/>
    </source>
</evidence>
<feature type="domain" description="CARD" evidence="8">
    <location>
        <begin position="424"/>
        <end position="516"/>
    </location>
</feature>
<organism evidence="9 10">
    <name type="scientific">Canis lupus familiaris</name>
    <name type="common">Dog</name>
    <name type="synonym">Canis familiaris</name>
    <dbReference type="NCBI Taxonomy" id="9615"/>
    <lineage>
        <taxon>Eukaryota</taxon>
        <taxon>Metazoa</taxon>
        <taxon>Chordata</taxon>
        <taxon>Craniata</taxon>
        <taxon>Vertebrata</taxon>
        <taxon>Euteleostomi</taxon>
        <taxon>Mammalia</taxon>
        <taxon>Eutheria</taxon>
        <taxon>Laurasiatheria</taxon>
        <taxon>Carnivora</taxon>
        <taxon>Caniformia</taxon>
        <taxon>Canidae</taxon>
        <taxon>Canis</taxon>
    </lineage>
</organism>
<protein>
    <recommendedName>
        <fullName evidence="5">Caspase recruitment domain-containing protein 10</fullName>
    </recommendedName>
</protein>
<feature type="compositionally biased region" description="Basic and acidic residues" evidence="7">
    <location>
        <begin position="901"/>
        <end position="914"/>
    </location>
</feature>
<dbReference type="Ensembl" id="ENSCAFT00040017839.1">
    <property type="protein sequence ID" value="ENSCAFP00040015484.1"/>
    <property type="gene ID" value="ENSCAFG00040009470.1"/>
</dbReference>
<dbReference type="PANTHER" id="PTHR14559:SF12">
    <property type="entry name" value="CASPASE RECRUITMENT DOMAIN-CONTAINING PROTEIN 10"/>
    <property type="match status" value="1"/>
</dbReference>